<organism evidence="2 3">
    <name type="scientific">Paenibacillus xerothermodurans</name>
    <dbReference type="NCBI Taxonomy" id="1977292"/>
    <lineage>
        <taxon>Bacteria</taxon>
        <taxon>Bacillati</taxon>
        <taxon>Bacillota</taxon>
        <taxon>Bacilli</taxon>
        <taxon>Bacillales</taxon>
        <taxon>Paenibacillaceae</taxon>
        <taxon>Paenibacillus</taxon>
    </lineage>
</organism>
<dbReference type="InterPro" id="IPR050248">
    <property type="entry name" value="Polysacc_deacetylase_ArnD"/>
</dbReference>
<dbReference type="RefSeq" id="WP_089200210.1">
    <property type="nucleotide sequence ID" value="NZ_NHRJ02000005.1"/>
</dbReference>
<dbReference type="GO" id="GO:0016810">
    <property type="term" value="F:hydrolase activity, acting on carbon-nitrogen (but not peptide) bonds"/>
    <property type="evidence" value="ECO:0007669"/>
    <property type="project" value="InterPro"/>
</dbReference>
<dbReference type="SUPFAM" id="SSF88713">
    <property type="entry name" value="Glycoside hydrolase/deacetylase"/>
    <property type="match status" value="1"/>
</dbReference>
<evidence type="ECO:0000259" key="1">
    <source>
        <dbReference type="PROSITE" id="PS51677"/>
    </source>
</evidence>
<protein>
    <recommendedName>
        <fullName evidence="1">NodB homology domain-containing protein</fullName>
    </recommendedName>
</protein>
<dbReference type="EMBL" id="NHRJ02000005">
    <property type="protein sequence ID" value="PZE20839.1"/>
    <property type="molecule type" value="Genomic_DNA"/>
</dbReference>
<dbReference type="InterPro" id="IPR012854">
    <property type="entry name" value="Cu_amine_oxidase-like_N"/>
</dbReference>
<dbReference type="InterPro" id="IPR036582">
    <property type="entry name" value="Mao_N_sf"/>
</dbReference>
<keyword evidence="3" id="KW-1185">Reference proteome</keyword>
<dbReference type="GO" id="GO:0005975">
    <property type="term" value="P:carbohydrate metabolic process"/>
    <property type="evidence" value="ECO:0007669"/>
    <property type="project" value="InterPro"/>
</dbReference>
<dbReference type="AlphaFoldDB" id="A0A2W1N8D3"/>
<dbReference type="Gene3D" id="3.20.20.370">
    <property type="entry name" value="Glycoside hydrolase/deacetylase"/>
    <property type="match status" value="1"/>
</dbReference>
<feature type="domain" description="NodB homology" evidence="1">
    <location>
        <begin position="73"/>
        <end position="258"/>
    </location>
</feature>
<reference evidence="2" key="1">
    <citation type="submission" date="2018-06" db="EMBL/GenBank/DDBJ databases">
        <title>Paenibacillus xerothermodurans sp. nov. an extremely dry heat resistant spore forming bacterium isolated from the soil of Cape Canaveral, Florida.</title>
        <authorList>
            <person name="Seuylemezian A."/>
            <person name="Kaur N."/>
            <person name="Patil P."/>
            <person name="Patil P."/>
            <person name="Mayilraj S."/>
            <person name="Vaishampayan P."/>
        </authorList>
    </citation>
    <scope>NUCLEOTIDE SEQUENCE [LARGE SCALE GENOMIC DNA]</scope>
    <source>
        <strain evidence="2">ATCC 27380</strain>
    </source>
</reference>
<proteinExistence type="predicted"/>
<dbReference type="OrthoDB" id="258610at2"/>
<gene>
    <name evidence="2" type="ORF">CBW46_011855</name>
</gene>
<dbReference type="InterPro" id="IPR011330">
    <property type="entry name" value="Glyco_hydro/deAcase_b/a-brl"/>
</dbReference>
<evidence type="ECO:0000313" key="3">
    <source>
        <dbReference type="Proteomes" id="UP000214746"/>
    </source>
</evidence>
<dbReference type="PROSITE" id="PS51677">
    <property type="entry name" value="NODB"/>
    <property type="match status" value="1"/>
</dbReference>
<comment type="caution">
    <text evidence="2">The sequence shown here is derived from an EMBL/GenBank/DDBJ whole genome shotgun (WGS) entry which is preliminary data.</text>
</comment>
<name>A0A2W1N8D3_PAEXE</name>
<dbReference type="SUPFAM" id="SSF55383">
    <property type="entry name" value="Copper amine oxidase, domain N"/>
    <property type="match status" value="1"/>
</dbReference>
<dbReference type="Gene3D" id="3.30.457.10">
    <property type="entry name" value="Copper amine oxidase-like, N-terminal domain"/>
    <property type="match status" value="1"/>
</dbReference>
<dbReference type="InterPro" id="IPR002509">
    <property type="entry name" value="NODB_dom"/>
</dbReference>
<evidence type="ECO:0000313" key="2">
    <source>
        <dbReference type="EMBL" id="PZE20839.1"/>
    </source>
</evidence>
<dbReference type="PANTHER" id="PTHR10587:SF125">
    <property type="entry name" value="POLYSACCHARIDE DEACETYLASE YHEN-RELATED"/>
    <property type="match status" value="1"/>
</dbReference>
<dbReference type="Pfam" id="PF07833">
    <property type="entry name" value="Cu_amine_oxidN1"/>
    <property type="match status" value="1"/>
</dbReference>
<sequence>MMCELRNFIPFQRLGVSAGFVVILLLLSQLLAAGRTLAAVNTAVQLNEQEVYSQLNSGKRVLQDKNYVKPEQPTVYLTFDDGPSEHTGAVLDILRAEKVAGTFFMLGEQVNSRPELVRRALAEGHAIGNHTYNHRYKELYSSAEPFWQQVQQTEQALHDAAGIRTSLLRAPGGTYRHFDAFYFYYMDQAGYEVHDWSIDSGDSKRVGVPANEILQTVKKGPLGHQVIVLMHDGTGHAETVKALPGIISWFKTKGYAFAALSPQVKPIHFSLSTPKWPQSVNIAEHQRMLKQTGEYRLALQGGRDRVAMEDRSGQEEVKSVVRTTMNRDPLYGHTSLEPGTSQLNAMVSVGTGMYQSPLYAHSRLESELGASGVAASVGTPMNWASVDGRRTREEPKSGRLAMPLSVGAETKPVHERAAMEPGSERFEMGASAWQQQAASLPRHIAAGSGDTHSIHLGKYRGTEDDHLVPLRALLEGSGGRVEWHSADRTAAALLGFTSVEYDFSHYEMRLHQRGKKTTYHLPHMQLIDGTVYVPLRSTATMLGLHIHIAL</sequence>
<accession>A0A2W1N8D3</accession>
<dbReference type="CDD" id="cd10944">
    <property type="entry name" value="CE4_SmPgdA_like"/>
    <property type="match status" value="1"/>
</dbReference>
<dbReference type="Proteomes" id="UP000214746">
    <property type="component" value="Unassembled WGS sequence"/>
</dbReference>
<dbReference type="PANTHER" id="PTHR10587">
    <property type="entry name" value="GLYCOSYL TRANSFERASE-RELATED"/>
    <property type="match status" value="1"/>
</dbReference>
<dbReference type="Pfam" id="PF01522">
    <property type="entry name" value="Polysacc_deac_1"/>
    <property type="match status" value="1"/>
</dbReference>